<dbReference type="InterPro" id="IPR011611">
    <property type="entry name" value="PfkB_dom"/>
</dbReference>
<evidence type="ECO:0000313" key="5">
    <source>
        <dbReference type="EMBL" id="ATG97547.1"/>
    </source>
</evidence>
<evidence type="ECO:0000313" key="6">
    <source>
        <dbReference type="Proteomes" id="UP000232227"/>
    </source>
</evidence>
<accession>A0A291IS80</accession>
<dbReference type="Pfam" id="PF00294">
    <property type="entry name" value="PfkB"/>
    <property type="match status" value="1"/>
</dbReference>
<dbReference type="OrthoDB" id="9813569at2"/>
<feature type="domain" description="Carbohydrate kinase PfkB" evidence="4">
    <location>
        <begin position="19"/>
        <end position="255"/>
    </location>
</feature>
<reference evidence="5 6" key="1">
    <citation type="submission" date="2017-09" db="EMBL/GenBank/DDBJ databases">
        <title>SPAdes assembly of the Mesoplasma lactucae genome.</title>
        <authorList>
            <person name="Knight T.F."/>
            <person name="Rubinstein R."/>
            <person name="Citino T."/>
        </authorList>
    </citation>
    <scope>NUCLEOTIDE SEQUENCE [LARGE SCALE GENOMIC DNA]</scope>
    <source>
        <strain evidence="5 6">831-C4</strain>
    </source>
</reference>
<protein>
    <recommendedName>
        <fullName evidence="4">Carbohydrate kinase PfkB domain-containing protein</fullName>
    </recommendedName>
</protein>
<evidence type="ECO:0000259" key="4">
    <source>
        <dbReference type="Pfam" id="PF00294"/>
    </source>
</evidence>
<proteinExistence type="inferred from homology"/>
<gene>
    <name evidence="5" type="ORF">CP520_02155</name>
</gene>
<dbReference type="KEGG" id="mlac:CP520_02155"/>
<keyword evidence="2" id="KW-0808">Transferase</keyword>
<dbReference type="AlphaFoldDB" id="A0A291IS80"/>
<organism evidence="5 6">
    <name type="scientific">Mesoplasma lactucae ATCC 49193</name>
    <dbReference type="NCBI Taxonomy" id="81460"/>
    <lineage>
        <taxon>Bacteria</taxon>
        <taxon>Bacillati</taxon>
        <taxon>Mycoplasmatota</taxon>
        <taxon>Mollicutes</taxon>
        <taxon>Entomoplasmatales</taxon>
        <taxon>Entomoplasmataceae</taxon>
        <taxon>Mesoplasma</taxon>
    </lineage>
</organism>
<dbReference type="EMBL" id="CP023668">
    <property type="protein sequence ID" value="ATG97547.1"/>
    <property type="molecule type" value="Genomic_DNA"/>
</dbReference>
<dbReference type="RefSeq" id="WP_096862835.1">
    <property type="nucleotide sequence ID" value="NZ_CP023668.1"/>
</dbReference>
<dbReference type="InterPro" id="IPR050306">
    <property type="entry name" value="PfkB_Carbo_kinase"/>
</dbReference>
<comment type="similarity">
    <text evidence="1">Belongs to the carbohydrate kinase PfkB family.</text>
</comment>
<evidence type="ECO:0000256" key="3">
    <source>
        <dbReference type="ARBA" id="ARBA00022777"/>
    </source>
</evidence>
<dbReference type="SUPFAM" id="SSF53613">
    <property type="entry name" value="Ribokinase-like"/>
    <property type="match status" value="1"/>
</dbReference>
<sequence length="299" mass="33694">MKNIGIIGEALIDKYNENEQIGGASFNVACSLSRQDNSAYFLGAISTDNRGNKIKEGLNKYQVKTNFVEETNVPTTLAEVTLDDHKERTFVFTRGSDAYYQIKDFNFDDFNFDFIHFGSATGFLPGELKESYLTLKDYCLKNNIPYSFDPNFRPALWLGLDIQDYIYYVKEYLKTASVVKISDNELLLITKELELDKAVEKLKDLVEPTSLVAITCGCENTIALYKNESWIVPVTPAKQLADTTGAGDAFASRLIHLYNQVKPEDLNKEMISKIVMGANDFGKDAVEHIGALTYLDYLK</sequence>
<dbReference type="InterPro" id="IPR029056">
    <property type="entry name" value="Ribokinase-like"/>
</dbReference>
<dbReference type="Proteomes" id="UP000232227">
    <property type="component" value="Chromosome"/>
</dbReference>
<dbReference type="Gene3D" id="3.40.1190.20">
    <property type="match status" value="1"/>
</dbReference>
<dbReference type="PANTHER" id="PTHR43085">
    <property type="entry name" value="HEXOKINASE FAMILY MEMBER"/>
    <property type="match status" value="1"/>
</dbReference>
<keyword evidence="3" id="KW-0418">Kinase</keyword>
<evidence type="ECO:0000256" key="2">
    <source>
        <dbReference type="ARBA" id="ARBA00022679"/>
    </source>
</evidence>
<dbReference type="GO" id="GO:0016301">
    <property type="term" value="F:kinase activity"/>
    <property type="evidence" value="ECO:0007669"/>
    <property type="project" value="UniProtKB-KW"/>
</dbReference>
<dbReference type="CDD" id="cd01167">
    <property type="entry name" value="bac_FRK"/>
    <property type="match status" value="1"/>
</dbReference>
<keyword evidence="6" id="KW-1185">Reference proteome</keyword>
<dbReference type="PANTHER" id="PTHR43085:SF54">
    <property type="entry name" value="PUTATIVE-RELATED"/>
    <property type="match status" value="1"/>
</dbReference>
<evidence type="ECO:0000256" key="1">
    <source>
        <dbReference type="ARBA" id="ARBA00010688"/>
    </source>
</evidence>
<name>A0A291IS80_9MOLU</name>